<dbReference type="GO" id="GO:0030170">
    <property type="term" value="F:pyridoxal phosphate binding"/>
    <property type="evidence" value="ECO:0007669"/>
    <property type="project" value="InterPro"/>
</dbReference>
<dbReference type="Gene3D" id="3.40.640.10">
    <property type="entry name" value="Type I PLP-dependent aspartate aminotransferase-like (Major domain)"/>
    <property type="match status" value="1"/>
</dbReference>
<dbReference type="RefSeq" id="WP_133118560.1">
    <property type="nucleotide sequence ID" value="NZ_PDEM01000019.1"/>
</dbReference>
<feature type="non-terminal residue" evidence="4">
    <location>
        <position position="222"/>
    </location>
</feature>
<evidence type="ECO:0000313" key="5">
    <source>
        <dbReference type="EMBL" id="PHZ85071.1"/>
    </source>
</evidence>
<keyword evidence="6" id="KW-1185">Reference proteome</keyword>
<dbReference type="GO" id="GO:0019346">
    <property type="term" value="P:transsulfuration"/>
    <property type="evidence" value="ECO:0007669"/>
    <property type="project" value="InterPro"/>
</dbReference>
<dbReference type="PROSITE" id="PS00868">
    <property type="entry name" value="CYS_MET_METAB_PP"/>
    <property type="match status" value="1"/>
</dbReference>
<name>A0A2G4YNL5_9PROT</name>
<dbReference type="EC" id="4.4.1.11" evidence="4"/>
<dbReference type="OrthoDB" id="9805807at2"/>
<evidence type="ECO:0000256" key="2">
    <source>
        <dbReference type="ARBA" id="ARBA00022898"/>
    </source>
</evidence>
<dbReference type="InterPro" id="IPR000277">
    <property type="entry name" value="Cys/Met-Metab_PyrdxlP-dep_enz"/>
</dbReference>
<evidence type="ECO:0000256" key="3">
    <source>
        <dbReference type="RuleBase" id="RU362118"/>
    </source>
</evidence>
<proteinExistence type="inferred from homology"/>
<gene>
    <name evidence="5" type="ORF">CRD36_08655</name>
    <name evidence="4" type="ORF">CRD36_16240</name>
</gene>
<evidence type="ECO:0000313" key="6">
    <source>
        <dbReference type="Proteomes" id="UP000229730"/>
    </source>
</evidence>
<dbReference type="Pfam" id="PF01053">
    <property type="entry name" value="Cys_Met_Meta_PP"/>
    <property type="match status" value="1"/>
</dbReference>
<dbReference type="InterPro" id="IPR054542">
    <property type="entry name" value="Cys_met_metab_PP"/>
</dbReference>
<dbReference type="InterPro" id="IPR015424">
    <property type="entry name" value="PyrdxlP-dep_Trfase"/>
</dbReference>
<dbReference type="GO" id="GO:0018826">
    <property type="term" value="F:methionine gamma-lyase activity"/>
    <property type="evidence" value="ECO:0007669"/>
    <property type="project" value="UniProtKB-EC"/>
</dbReference>
<accession>A0A2G4YNL5</accession>
<sequence>MTEINDINQYTASTRLLYADEGFSDEWSSSPPIHQSVSGIAKDAEEFAKISSAPLEERFYARHGNPTSSRLAKVITNLEGGECGIAFAAGQGATTTALMTFLKAGDHVIAQKNHYMGTSKMVTQILPKYGVEATVVDQRSVQNFEEAVRPNTKLILLETPVNPLMYITDIKGVCDIARSKNILTFCDNTFATPINQRPIEQGVDIVMHSTTKYIGGHHDLLG</sequence>
<dbReference type="EMBL" id="PDEM01000019">
    <property type="protein sequence ID" value="PHZ85071.1"/>
    <property type="molecule type" value="Genomic_DNA"/>
</dbReference>
<dbReference type="InParanoid" id="A0A2G4YNL5"/>
<comment type="similarity">
    <text evidence="3">Belongs to the trans-sulfuration enzymes family.</text>
</comment>
<dbReference type="AlphaFoldDB" id="A0A2G4YNL5"/>
<dbReference type="PANTHER" id="PTHR11808">
    <property type="entry name" value="TRANS-SULFURATION ENZYME FAMILY MEMBER"/>
    <property type="match status" value="1"/>
</dbReference>
<reference evidence="4 6" key="1">
    <citation type="submission" date="2017-10" db="EMBL/GenBank/DDBJ databases">
        <title>Frigbacter circumglobatus gen. nov. sp. nov., isolated from sediment cultured in situ.</title>
        <authorList>
            <person name="Zhao Z."/>
        </authorList>
    </citation>
    <scope>NUCLEOTIDE SEQUENCE [LARGE SCALE GENOMIC DNA]</scope>
    <source>
        <strain evidence="4 6">ZYL</strain>
    </source>
</reference>
<organism evidence="4 6">
    <name type="scientific">Paremcibacter congregatus</name>
    <dbReference type="NCBI Taxonomy" id="2043170"/>
    <lineage>
        <taxon>Bacteria</taxon>
        <taxon>Pseudomonadati</taxon>
        <taxon>Pseudomonadota</taxon>
        <taxon>Alphaproteobacteria</taxon>
        <taxon>Emcibacterales</taxon>
        <taxon>Emcibacteraceae</taxon>
        <taxon>Paremcibacter</taxon>
    </lineage>
</organism>
<dbReference type="Proteomes" id="UP000229730">
    <property type="component" value="Unassembled WGS sequence"/>
</dbReference>
<comment type="caution">
    <text evidence="4">The sequence shown here is derived from an EMBL/GenBank/DDBJ whole genome shotgun (WGS) entry which is preliminary data.</text>
</comment>
<dbReference type="SUPFAM" id="SSF53383">
    <property type="entry name" value="PLP-dependent transferases"/>
    <property type="match status" value="1"/>
</dbReference>
<evidence type="ECO:0000256" key="1">
    <source>
        <dbReference type="ARBA" id="ARBA00001933"/>
    </source>
</evidence>
<protein>
    <submittedName>
        <fullName evidence="4">Methionine gamma-lyase</fullName>
        <ecNumber evidence="4">4.4.1.11</ecNumber>
    </submittedName>
</protein>
<comment type="cofactor">
    <cofactor evidence="1 3">
        <name>pyridoxal 5'-phosphate</name>
        <dbReference type="ChEBI" id="CHEBI:597326"/>
    </cofactor>
</comment>
<dbReference type="InterPro" id="IPR015421">
    <property type="entry name" value="PyrdxlP-dep_Trfase_major"/>
</dbReference>
<keyword evidence="4" id="KW-0456">Lyase</keyword>
<evidence type="ECO:0000313" key="4">
    <source>
        <dbReference type="EMBL" id="PHZ83897.1"/>
    </source>
</evidence>
<dbReference type="EMBL" id="PDEM01000031">
    <property type="protein sequence ID" value="PHZ83897.1"/>
    <property type="molecule type" value="Genomic_DNA"/>
</dbReference>
<dbReference type="GO" id="GO:0005737">
    <property type="term" value="C:cytoplasm"/>
    <property type="evidence" value="ECO:0007669"/>
    <property type="project" value="TreeGrafter"/>
</dbReference>
<keyword evidence="2 3" id="KW-0663">Pyridoxal phosphate</keyword>
<dbReference type="FunFam" id="3.40.640.10:FF:000046">
    <property type="entry name" value="Cystathionine gamma-lyase"/>
    <property type="match status" value="1"/>
</dbReference>